<dbReference type="InterPro" id="IPR050812">
    <property type="entry name" value="Preph/Arog_dehydrog"/>
</dbReference>
<evidence type="ECO:0000259" key="10">
    <source>
        <dbReference type="PROSITE" id="PS51176"/>
    </source>
</evidence>
<dbReference type="RefSeq" id="WP_054966177.1">
    <property type="nucleotide sequence ID" value="NZ_FMUN01000003.1"/>
</dbReference>
<dbReference type="PROSITE" id="PS51176">
    <property type="entry name" value="PDH_ADH"/>
    <property type="match status" value="1"/>
</dbReference>
<dbReference type="GO" id="GO:0008977">
    <property type="term" value="F:prephenate dehydrogenase (NAD+) activity"/>
    <property type="evidence" value="ECO:0007669"/>
    <property type="project" value="UniProtKB-EC"/>
</dbReference>
<organism evidence="11 12">
    <name type="scientific">Thiohalorhabdus denitrificans</name>
    <dbReference type="NCBI Taxonomy" id="381306"/>
    <lineage>
        <taxon>Bacteria</taxon>
        <taxon>Pseudomonadati</taxon>
        <taxon>Pseudomonadota</taxon>
        <taxon>Gammaproteobacteria</taxon>
        <taxon>Thiohalorhabdales</taxon>
        <taxon>Thiohalorhabdaceae</taxon>
        <taxon>Thiohalorhabdus</taxon>
    </lineage>
</organism>
<dbReference type="InterPro" id="IPR046825">
    <property type="entry name" value="PDH_C"/>
</dbReference>
<comment type="pathway">
    <text evidence="1">Amino-acid biosynthesis; L-tyrosine biosynthesis; (4-hydroxyphenyl)pyruvate from prephenate (NAD(+) route): step 1/1.</text>
</comment>
<gene>
    <name evidence="11" type="ORF">SAMN05661077_1467</name>
</gene>
<keyword evidence="5" id="KW-0028">Amino-acid biosynthesis</keyword>
<dbReference type="Pfam" id="PF20463">
    <property type="entry name" value="PDH_C"/>
    <property type="match status" value="1"/>
</dbReference>
<evidence type="ECO:0000256" key="1">
    <source>
        <dbReference type="ARBA" id="ARBA00005067"/>
    </source>
</evidence>
<dbReference type="FunFam" id="3.40.50.720:FF:000208">
    <property type="entry name" value="Prephenate dehydrogenase"/>
    <property type="match status" value="1"/>
</dbReference>
<evidence type="ECO:0000256" key="2">
    <source>
        <dbReference type="ARBA" id="ARBA00007964"/>
    </source>
</evidence>
<feature type="domain" description="Prephenate/arogenate dehydrogenase" evidence="10">
    <location>
        <begin position="8"/>
        <end position="295"/>
    </location>
</feature>
<dbReference type="GO" id="GO:0070403">
    <property type="term" value="F:NAD+ binding"/>
    <property type="evidence" value="ECO:0007669"/>
    <property type="project" value="InterPro"/>
</dbReference>
<dbReference type="EMBL" id="FMUN01000003">
    <property type="protein sequence ID" value="SCY18240.1"/>
    <property type="molecule type" value="Genomic_DNA"/>
</dbReference>
<dbReference type="Pfam" id="PF02153">
    <property type="entry name" value="PDH_N"/>
    <property type="match status" value="1"/>
</dbReference>
<evidence type="ECO:0000313" key="11">
    <source>
        <dbReference type="EMBL" id="SCY18240.1"/>
    </source>
</evidence>
<evidence type="ECO:0000256" key="4">
    <source>
        <dbReference type="ARBA" id="ARBA00022498"/>
    </source>
</evidence>
<name>A0A0P9ENW3_9GAMM</name>
<proteinExistence type="inferred from homology"/>
<dbReference type="GO" id="GO:0006571">
    <property type="term" value="P:tyrosine biosynthetic process"/>
    <property type="evidence" value="ECO:0007669"/>
    <property type="project" value="UniProtKB-KW"/>
</dbReference>
<dbReference type="AlphaFoldDB" id="A0A0P9ENW3"/>
<evidence type="ECO:0000256" key="7">
    <source>
        <dbReference type="ARBA" id="ARBA00023027"/>
    </source>
</evidence>
<keyword evidence="6" id="KW-0560">Oxidoreductase</keyword>
<evidence type="ECO:0000256" key="9">
    <source>
        <dbReference type="ARBA" id="ARBA00049260"/>
    </source>
</evidence>
<evidence type="ECO:0000313" key="12">
    <source>
        <dbReference type="Proteomes" id="UP000183104"/>
    </source>
</evidence>
<keyword evidence="8" id="KW-0057">Aromatic amino acid biosynthesis</keyword>
<dbReference type="SUPFAM" id="SSF48179">
    <property type="entry name" value="6-phosphogluconate dehydrogenase C-terminal domain-like"/>
    <property type="match status" value="1"/>
</dbReference>
<protein>
    <recommendedName>
        <fullName evidence="3">prephenate dehydrogenase</fullName>
        <ecNumber evidence="3">1.3.1.12</ecNumber>
    </recommendedName>
</protein>
<dbReference type="Gene3D" id="1.10.3660.10">
    <property type="entry name" value="6-phosphogluconate dehydrogenase C-terminal like domain"/>
    <property type="match status" value="1"/>
</dbReference>
<dbReference type="InterPro" id="IPR008927">
    <property type="entry name" value="6-PGluconate_DH-like_C_sf"/>
</dbReference>
<accession>A0A0P9ENW3</accession>
<reference evidence="12" key="1">
    <citation type="submission" date="2016-10" db="EMBL/GenBank/DDBJ databases">
        <authorList>
            <person name="Varghese N."/>
        </authorList>
    </citation>
    <scope>NUCLEOTIDE SEQUENCE [LARGE SCALE GENOMIC DNA]</scope>
    <source>
        <strain evidence="12">HL 19</strain>
    </source>
</reference>
<keyword evidence="7" id="KW-0520">NAD</keyword>
<dbReference type="Gene3D" id="3.40.50.720">
    <property type="entry name" value="NAD(P)-binding Rossmann-like Domain"/>
    <property type="match status" value="1"/>
</dbReference>
<sequence>MSGQDAFHRVTVVGLGLIGGSLGLALRRCGEVDEVVGVDASAAVGERALQRGLVDRVEGDPATGAQGADVVVVAVPVGSFGAVLEAIAPGLGEDTLVTDVGSVKGRVAAEAEARLQGRGRFLGGHPLAGTEDSGVEAALEDLFQGALCILTPTEETPAPALERLSALWRLVGSEVVTMGPEEHDHVLAATSHLPHMLAFSLIRTFGGLDEPERLGRFAAGGFRDLTRIAGSDPVMWRDIALANAGPLLEMIDRFEARLDDLRRAIAAGDGDALEAFFREARALRRGLPPRVHADEEQDDQQ</sequence>
<dbReference type="InterPro" id="IPR046826">
    <property type="entry name" value="PDH_N"/>
</dbReference>
<evidence type="ECO:0000256" key="6">
    <source>
        <dbReference type="ARBA" id="ARBA00023002"/>
    </source>
</evidence>
<keyword evidence="12" id="KW-1185">Reference proteome</keyword>
<dbReference type="Proteomes" id="UP000183104">
    <property type="component" value="Unassembled WGS sequence"/>
</dbReference>
<dbReference type="FunFam" id="1.10.3660.10:FF:000003">
    <property type="entry name" value="Prephenate dehydrogenase"/>
    <property type="match status" value="1"/>
</dbReference>
<dbReference type="PANTHER" id="PTHR21363:SF0">
    <property type="entry name" value="PREPHENATE DEHYDROGENASE [NADP(+)]"/>
    <property type="match status" value="1"/>
</dbReference>
<dbReference type="InterPro" id="IPR036291">
    <property type="entry name" value="NAD(P)-bd_dom_sf"/>
</dbReference>
<dbReference type="STRING" id="381306.AN478_08495"/>
<comment type="similarity">
    <text evidence="2">Belongs to the prephenate/arogenate dehydrogenase family.</text>
</comment>
<comment type="catalytic activity">
    <reaction evidence="9">
        <text>prephenate + NAD(+) = 3-(4-hydroxyphenyl)pyruvate + CO2 + NADH</text>
        <dbReference type="Rhea" id="RHEA:13869"/>
        <dbReference type="ChEBI" id="CHEBI:16526"/>
        <dbReference type="ChEBI" id="CHEBI:29934"/>
        <dbReference type="ChEBI" id="CHEBI:36242"/>
        <dbReference type="ChEBI" id="CHEBI:57540"/>
        <dbReference type="ChEBI" id="CHEBI:57945"/>
        <dbReference type="EC" id="1.3.1.12"/>
    </reaction>
</comment>
<keyword evidence="4" id="KW-0827">Tyrosine biosynthesis</keyword>
<dbReference type="GO" id="GO:0004665">
    <property type="term" value="F:prephenate dehydrogenase (NADP+) activity"/>
    <property type="evidence" value="ECO:0007669"/>
    <property type="project" value="InterPro"/>
</dbReference>
<dbReference type="InterPro" id="IPR003099">
    <property type="entry name" value="Prephen_DH"/>
</dbReference>
<evidence type="ECO:0000256" key="3">
    <source>
        <dbReference type="ARBA" id="ARBA00012068"/>
    </source>
</evidence>
<dbReference type="PANTHER" id="PTHR21363">
    <property type="entry name" value="PREPHENATE DEHYDROGENASE"/>
    <property type="match status" value="1"/>
</dbReference>
<dbReference type="SUPFAM" id="SSF51735">
    <property type="entry name" value="NAD(P)-binding Rossmann-fold domains"/>
    <property type="match status" value="1"/>
</dbReference>
<evidence type="ECO:0000256" key="8">
    <source>
        <dbReference type="ARBA" id="ARBA00023141"/>
    </source>
</evidence>
<evidence type="ECO:0000256" key="5">
    <source>
        <dbReference type="ARBA" id="ARBA00022605"/>
    </source>
</evidence>
<dbReference type="EC" id="1.3.1.12" evidence="3"/>